<feature type="transmembrane region" description="Helical" evidence="1">
    <location>
        <begin position="92"/>
        <end position="113"/>
    </location>
</feature>
<dbReference type="VEuPathDB" id="TriTrypDB:TM35_000241320"/>
<comment type="caution">
    <text evidence="2">The sequence shown here is derived from an EMBL/GenBank/DDBJ whole genome shotgun (WGS) entry which is preliminary data.</text>
</comment>
<dbReference type="InterPro" id="IPR021243">
    <property type="entry name" value="DUF2804"/>
</dbReference>
<dbReference type="PANTHER" id="PTHR35868">
    <property type="entry name" value="DUF2804 DOMAIN-CONTAINING PROTEIN-RELATED"/>
    <property type="match status" value="1"/>
</dbReference>
<name>A0A1X0NQK2_9TRYP</name>
<protein>
    <submittedName>
        <fullName evidence="2">Uncharacterized protein</fullName>
    </submittedName>
</protein>
<dbReference type="EMBL" id="NBCO01000024">
    <property type="protein sequence ID" value="ORC86982.1"/>
    <property type="molecule type" value="Genomic_DNA"/>
</dbReference>
<keyword evidence="1" id="KW-0812">Transmembrane</keyword>
<dbReference type="Proteomes" id="UP000192257">
    <property type="component" value="Unassembled WGS sequence"/>
</dbReference>
<organism evidence="2 3">
    <name type="scientific">Trypanosoma theileri</name>
    <dbReference type="NCBI Taxonomy" id="67003"/>
    <lineage>
        <taxon>Eukaryota</taxon>
        <taxon>Discoba</taxon>
        <taxon>Euglenozoa</taxon>
        <taxon>Kinetoplastea</taxon>
        <taxon>Metakinetoplastina</taxon>
        <taxon>Trypanosomatida</taxon>
        <taxon>Trypanosomatidae</taxon>
        <taxon>Trypanosoma</taxon>
    </lineage>
</organism>
<keyword evidence="3" id="KW-1185">Reference proteome</keyword>
<dbReference type="GeneID" id="39987324"/>
<feature type="transmembrane region" description="Helical" evidence="1">
    <location>
        <begin position="6"/>
        <end position="25"/>
    </location>
</feature>
<dbReference type="RefSeq" id="XP_028881048.1">
    <property type="nucleotide sequence ID" value="XM_029027544.1"/>
</dbReference>
<evidence type="ECO:0000256" key="1">
    <source>
        <dbReference type="SAM" id="Phobius"/>
    </source>
</evidence>
<proteinExistence type="predicted"/>
<keyword evidence="1" id="KW-1133">Transmembrane helix</keyword>
<dbReference type="Pfam" id="PF10974">
    <property type="entry name" value="DUF2804"/>
    <property type="match status" value="1"/>
</dbReference>
<gene>
    <name evidence="2" type="ORF">TM35_000241320</name>
</gene>
<reference evidence="2 3" key="1">
    <citation type="submission" date="2017-03" db="EMBL/GenBank/DDBJ databases">
        <title>An alternative strategy for trypanosome survival in the mammalian bloodstream revealed through genome and transcriptome analysis of the ubiquitous bovine parasite Trypanosoma (Megatrypanum) theileri.</title>
        <authorList>
            <person name="Kelly S."/>
            <person name="Ivens A."/>
            <person name="Mott A."/>
            <person name="O'Neill E."/>
            <person name="Emms D."/>
            <person name="Macleod O."/>
            <person name="Voorheis P."/>
            <person name="Matthews J."/>
            <person name="Matthews K."/>
            <person name="Carrington M."/>
        </authorList>
    </citation>
    <scope>NUCLEOTIDE SEQUENCE [LARGE SCALE GENOMIC DNA]</scope>
    <source>
        <strain evidence="2">Edinburgh</strain>
    </source>
</reference>
<sequence length="414" mass="46380">MGYFGLITGVGVLLTAVAFGVVQWLRTDKEDPRYAEESAVRREFFSHALQQAISSYNTTTNHYVWGRTLKPSYAVQLHPLNIVQQYTQKKEFVWIGITAGPWLVGLAVLQFNYVSIFSVQFYNAESGESWKSKSVVPLLAPFFGGKWVPNAVGNFGPNAAGHRVEFKAPFINQRAAITFTGDSVHVEVAGSVSQYMANKTTTRYQQQQELMYKVFATASLPEEFLGFVFPLGPRRAALVNKVAAAPLQAPLELQLGEQKWRGAGFLSMDYTRGLLRRETRWYWASATAPDGYGFHLSAGTYDIDKKSVENTFFVSGKALLIDTAVVFLPEVIYVTPQSDEKDHDRGNTIWNITGDGVHLRFRRVDAHDGNFHYGIVRGNLDHSWGIFDGTINVNGVSYSFENVSGVMEEHYAIW</sequence>
<evidence type="ECO:0000313" key="2">
    <source>
        <dbReference type="EMBL" id="ORC86982.1"/>
    </source>
</evidence>
<dbReference type="PANTHER" id="PTHR35868:SF4">
    <property type="entry name" value="DUF2804 DOMAIN-CONTAINING PROTEIN"/>
    <property type="match status" value="1"/>
</dbReference>
<evidence type="ECO:0000313" key="3">
    <source>
        <dbReference type="Proteomes" id="UP000192257"/>
    </source>
</evidence>
<dbReference type="AlphaFoldDB" id="A0A1X0NQK2"/>
<keyword evidence="1" id="KW-0472">Membrane</keyword>
<dbReference type="OrthoDB" id="239884at2759"/>
<accession>A0A1X0NQK2</accession>